<keyword evidence="2" id="KW-1185">Reference proteome</keyword>
<name>A0A918CRQ8_9ACTN</name>
<reference evidence="1" key="1">
    <citation type="journal article" date="2014" name="Int. J. Syst. Evol. Microbiol.">
        <title>Complete genome sequence of Corynebacterium casei LMG S-19264T (=DSM 44701T), isolated from a smear-ripened cheese.</title>
        <authorList>
            <consortium name="US DOE Joint Genome Institute (JGI-PGF)"/>
            <person name="Walter F."/>
            <person name="Albersmeier A."/>
            <person name="Kalinowski J."/>
            <person name="Ruckert C."/>
        </authorList>
    </citation>
    <scope>NUCLEOTIDE SEQUENCE</scope>
    <source>
        <strain evidence="1">CGMCC 4.7110</strain>
    </source>
</reference>
<sequence length="91" mass="10042">MPTKATRPATAGVDMSSPCSQSRFLVLGRPARAGFTEVTGGPSWLREGAACAGSTVFTVGVLFRSCRRPGRVRRPWRRTRTRPAEGSYWIW</sequence>
<dbReference type="AlphaFoldDB" id="A0A918CRQ8"/>
<dbReference type="Proteomes" id="UP000653411">
    <property type="component" value="Unassembled WGS sequence"/>
</dbReference>
<accession>A0A918CRQ8</accession>
<comment type="caution">
    <text evidence="1">The sequence shown here is derived from an EMBL/GenBank/DDBJ whole genome shotgun (WGS) entry which is preliminary data.</text>
</comment>
<gene>
    <name evidence="1" type="ORF">GCM10011578_032400</name>
</gene>
<organism evidence="1 2">
    <name type="scientific">Streptomyces fuscichromogenes</name>
    <dbReference type="NCBI Taxonomy" id="1324013"/>
    <lineage>
        <taxon>Bacteria</taxon>
        <taxon>Bacillati</taxon>
        <taxon>Actinomycetota</taxon>
        <taxon>Actinomycetes</taxon>
        <taxon>Kitasatosporales</taxon>
        <taxon>Streptomycetaceae</taxon>
        <taxon>Streptomyces</taxon>
    </lineage>
</organism>
<protein>
    <submittedName>
        <fullName evidence="1">Uncharacterized protein</fullName>
    </submittedName>
</protein>
<evidence type="ECO:0000313" key="1">
    <source>
        <dbReference type="EMBL" id="GGN07781.1"/>
    </source>
</evidence>
<reference evidence="1" key="2">
    <citation type="submission" date="2020-09" db="EMBL/GenBank/DDBJ databases">
        <authorList>
            <person name="Sun Q."/>
            <person name="Zhou Y."/>
        </authorList>
    </citation>
    <scope>NUCLEOTIDE SEQUENCE</scope>
    <source>
        <strain evidence="1">CGMCC 4.7110</strain>
    </source>
</reference>
<dbReference type="EMBL" id="BMML01000006">
    <property type="protein sequence ID" value="GGN07781.1"/>
    <property type="molecule type" value="Genomic_DNA"/>
</dbReference>
<evidence type="ECO:0000313" key="2">
    <source>
        <dbReference type="Proteomes" id="UP000653411"/>
    </source>
</evidence>
<proteinExistence type="predicted"/>